<name>A0A8J2S6W5_9STRA</name>
<organism evidence="3 4">
    <name type="scientific">Pelagomonas calceolata</name>
    <dbReference type="NCBI Taxonomy" id="35677"/>
    <lineage>
        <taxon>Eukaryota</taxon>
        <taxon>Sar</taxon>
        <taxon>Stramenopiles</taxon>
        <taxon>Ochrophyta</taxon>
        <taxon>Pelagophyceae</taxon>
        <taxon>Pelagomonadales</taxon>
        <taxon>Pelagomonadaceae</taxon>
        <taxon>Pelagomonas</taxon>
    </lineage>
</organism>
<sequence>RALKTSRYGLLVTLEFTISPLAHSCRSLWHQRCKPVTHHCTPLKMARGASTNHVMAKALSYLSLPDGWQAASACKTYRACWRRRCRGMLRVARERIGRFSYIDHLTALSGGDGIIVPHYGEHRLEIYSPEVVHRGTCAGRQFRHVEDGESWTSDTLQTPSAVALRGDGTAWVILKDEGEVACVRLGAVISEHIMLIETDCFMPVDLALAGDRLLVLSCEYPSLGRVYVLDNQTGAQLSTFGSTGESWRDELRGPSCLAVHEQYCFIADTHNQAVKVFDWREGTLVRVFGKRQDDPWDVKTLMTDAFMTPEPVSYHEFRDDYYDLRKGDGPGEFNLPLGVAVRDGKLYVSELEGRRIQVFRLPDDMHGSDLELLQIIPSPDGWPLSGLCVDDAGRLWCVGPGVSYTGGYTHEHPGHNADYVFDDGPSTVTSARLEKKLYRHISCYLHIFEPVFK</sequence>
<accession>A0A8J2S6W5</accession>
<gene>
    <name evidence="3" type="ORF">PECAL_1P13670</name>
</gene>
<proteinExistence type="predicted"/>
<dbReference type="PROSITE" id="PS51125">
    <property type="entry name" value="NHL"/>
    <property type="match status" value="1"/>
</dbReference>
<keyword evidence="1" id="KW-0677">Repeat</keyword>
<feature type="non-terminal residue" evidence="3">
    <location>
        <position position="1"/>
    </location>
</feature>
<feature type="repeat" description="NHL" evidence="2">
    <location>
        <begin position="325"/>
        <end position="362"/>
    </location>
</feature>
<dbReference type="AlphaFoldDB" id="A0A8J2S6W5"/>
<dbReference type="OrthoDB" id="5946204at2759"/>
<dbReference type="Proteomes" id="UP000789595">
    <property type="component" value="Unassembled WGS sequence"/>
</dbReference>
<dbReference type="PANTHER" id="PTHR24104:SF25">
    <property type="entry name" value="PROTEIN LIN-41"/>
    <property type="match status" value="1"/>
</dbReference>
<dbReference type="EMBL" id="CAKKNE010000001">
    <property type="protein sequence ID" value="CAH0364970.1"/>
    <property type="molecule type" value="Genomic_DNA"/>
</dbReference>
<dbReference type="GO" id="GO:0043161">
    <property type="term" value="P:proteasome-mediated ubiquitin-dependent protein catabolic process"/>
    <property type="evidence" value="ECO:0007669"/>
    <property type="project" value="TreeGrafter"/>
</dbReference>
<dbReference type="InterPro" id="IPR001258">
    <property type="entry name" value="NHL_repeat"/>
</dbReference>
<protein>
    <recommendedName>
        <fullName evidence="5">SMP-30/Gluconolactonase/LRE-like region domain-containing protein</fullName>
    </recommendedName>
</protein>
<dbReference type="GO" id="GO:0061630">
    <property type="term" value="F:ubiquitin protein ligase activity"/>
    <property type="evidence" value="ECO:0007669"/>
    <property type="project" value="TreeGrafter"/>
</dbReference>
<evidence type="ECO:0000256" key="2">
    <source>
        <dbReference type="PROSITE-ProRule" id="PRU00504"/>
    </source>
</evidence>
<comment type="caution">
    <text evidence="3">The sequence shown here is derived from an EMBL/GenBank/DDBJ whole genome shotgun (WGS) entry which is preliminary data.</text>
</comment>
<evidence type="ECO:0008006" key="5">
    <source>
        <dbReference type="Google" id="ProtNLM"/>
    </source>
</evidence>
<keyword evidence="4" id="KW-1185">Reference proteome</keyword>
<dbReference type="Gene3D" id="2.120.10.30">
    <property type="entry name" value="TolB, C-terminal domain"/>
    <property type="match status" value="2"/>
</dbReference>
<evidence type="ECO:0000256" key="1">
    <source>
        <dbReference type="ARBA" id="ARBA00022737"/>
    </source>
</evidence>
<dbReference type="InterPro" id="IPR011042">
    <property type="entry name" value="6-blade_b-propeller_TolB-like"/>
</dbReference>
<reference evidence="3" key="1">
    <citation type="submission" date="2021-11" db="EMBL/GenBank/DDBJ databases">
        <authorList>
            <consortium name="Genoscope - CEA"/>
            <person name="William W."/>
        </authorList>
    </citation>
    <scope>NUCLEOTIDE SEQUENCE</scope>
</reference>
<evidence type="ECO:0000313" key="4">
    <source>
        <dbReference type="Proteomes" id="UP000789595"/>
    </source>
</evidence>
<dbReference type="GO" id="GO:0000209">
    <property type="term" value="P:protein polyubiquitination"/>
    <property type="evidence" value="ECO:0007669"/>
    <property type="project" value="TreeGrafter"/>
</dbReference>
<dbReference type="PANTHER" id="PTHR24104">
    <property type="entry name" value="E3 UBIQUITIN-PROTEIN LIGASE NHLRC1-RELATED"/>
    <property type="match status" value="1"/>
</dbReference>
<dbReference type="SUPFAM" id="SSF101898">
    <property type="entry name" value="NHL repeat"/>
    <property type="match status" value="1"/>
</dbReference>
<evidence type="ECO:0000313" key="3">
    <source>
        <dbReference type="EMBL" id="CAH0364970.1"/>
    </source>
</evidence>
<dbReference type="GO" id="GO:0008270">
    <property type="term" value="F:zinc ion binding"/>
    <property type="evidence" value="ECO:0007669"/>
    <property type="project" value="UniProtKB-KW"/>
</dbReference>
<dbReference type="InterPro" id="IPR050952">
    <property type="entry name" value="TRIM-NHL_E3_ligases"/>
</dbReference>